<evidence type="ECO:0008006" key="3">
    <source>
        <dbReference type="Google" id="ProtNLM"/>
    </source>
</evidence>
<dbReference type="SUPFAM" id="SSF51182">
    <property type="entry name" value="RmlC-like cupins"/>
    <property type="match status" value="1"/>
</dbReference>
<sequence length="133" mass="14711">MASYKHEVTTASSDVWQKLVTPEGEPAGFRMRGTLPTDPDGVELLMEHWDAGMTEPPHSHPGDDMTIVVEGRMAVQYYKRDANGKLQADGEPFVLEQGEVGYNKAGRIHDARYLADCKLAFVHSGPFGFTEES</sequence>
<organism evidence="1 2">
    <name type="scientific">Paludibacterium purpuratum</name>
    <dbReference type="NCBI Taxonomy" id="1144873"/>
    <lineage>
        <taxon>Bacteria</taxon>
        <taxon>Pseudomonadati</taxon>
        <taxon>Pseudomonadota</taxon>
        <taxon>Betaproteobacteria</taxon>
        <taxon>Neisseriales</taxon>
        <taxon>Chromobacteriaceae</taxon>
        <taxon>Paludibacterium</taxon>
    </lineage>
</organism>
<evidence type="ECO:0000313" key="2">
    <source>
        <dbReference type="Proteomes" id="UP000295611"/>
    </source>
</evidence>
<accession>A0A4R7B3L8</accession>
<dbReference type="EMBL" id="SNZP01000011">
    <property type="protein sequence ID" value="TDR76575.1"/>
    <property type="molecule type" value="Genomic_DNA"/>
</dbReference>
<evidence type="ECO:0000313" key="1">
    <source>
        <dbReference type="EMBL" id="TDR76575.1"/>
    </source>
</evidence>
<dbReference type="Proteomes" id="UP000295611">
    <property type="component" value="Unassembled WGS sequence"/>
</dbReference>
<dbReference type="OrthoDB" id="9793521at2"/>
<dbReference type="InterPro" id="IPR014710">
    <property type="entry name" value="RmlC-like_jellyroll"/>
</dbReference>
<dbReference type="Gene3D" id="2.60.120.10">
    <property type="entry name" value="Jelly Rolls"/>
    <property type="match status" value="1"/>
</dbReference>
<reference evidence="1 2" key="1">
    <citation type="submission" date="2019-03" db="EMBL/GenBank/DDBJ databases">
        <title>Genomic Encyclopedia of Type Strains, Phase III (KMG-III): the genomes of soil and plant-associated and newly described type strains.</title>
        <authorList>
            <person name="Whitman W."/>
        </authorList>
    </citation>
    <scope>NUCLEOTIDE SEQUENCE [LARGE SCALE GENOMIC DNA]</scope>
    <source>
        <strain evidence="1 2">CECT 8976</strain>
    </source>
</reference>
<protein>
    <recommendedName>
        <fullName evidence="3">Cupin domain</fullName>
    </recommendedName>
</protein>
<gene>
    <name evidence="1" type="ORF">DFP86_111158</name>
</gene>
<dbReference type="InterPro" id="IPR011051">
    <property type="entry name" value="RmlC_Cupin_sf"/>
</dbReference>
<comment type="caution">
    <text evidence="1">The sequence shown here is derived from an EMBL/GenBank/DDBJ whole genome shotgun (WGS) entry which is preliminary data.</text>
</comment>
<name>A0A4R7B3L8_9NEIS</name>
<dbReference type="RefSeq" id="WP_133682347.1">
    <property type="nucleotide sequence ID" value="NZ_SNZP01000011.1"/>
</dbReference>
<dbReference type="AlphaFoldDB" id="A0A4R7B3L8"/>
<keyword evidence="2" id="KW-1185">Reference proteome</keyword>
<proteinExistence type="predicted"/>